<dbReference type="AlphaFoldDB" id="G7K3G1"/>
<dbReference type="Pfam" id="PF01535">
    <property type="entry name" value="PPR"/>
    <property type="match status" value="2"/>
</dbReference>
<dbReference type="HOGENOM" id="CLU_022294_0_0_1"/>
<reference evidence="3 5" key="2">
    <citation type="journal article" date="2014" name="BMC Genomics">
        <title>An improved genome release (version Mt4.0) for the model legume Medicago truncatula.</title>
        <authorList>
            <person name="Tang H."/>
            <person name="Krishnakumar V."/>
            <person name="Bidwell S."/>
            <person name="Rosen B."/>
            <person name="Chan A."/>
            <person name="Zhou S."/>
            <person name="Gentzbittel L."/>
            <person name="Childs K.L."/>
            <person name="Yandell M."/>
            <person name="Gundlach H."/>
            <person name="Mayer K.F."/>
            <person name="Schwartz D.C."/>
            <person name="Town C.D."/>
        </authorList>
    </citation>
    <scope>GENOME REANNOTATION</scope>
    <source>
        <strain evidence="4 5">cv. Jemalong A17</strain>
    </source>
</reference>
<dbReference type="OMA" id="FACFENM"/>
<feature type="repeat" description="PPR" evidence="2">
    <location>
        <begin position="372"/>
        <end position="406"/>
    </location>
</feature>
<reference evidence="3 5" key="1">
    <citation type="journal article" date="2011" name="Nature">
        <title>The Medicago genome provides insight into the evolution of rhizobial symbioses.</title>
        <authorList>
            <person name="Young N.D."/>
            <person name="Debelle F."/>
            <person name="Oldroyd G.E."/>
            <person name="Geurts R."/>
            <person name="Cannon S.B."/>
            <person name="Udvardi M.K."/>
            <person name="Benedito V.A."/>
            <person name="Mayer K.F."/>
            <person name="Gouzy J."/>
            <person name="Schoof H."/>
            <person name="Van de Peer Y."/>
            <person name="Proost S."/>
            <person name="Cook D.R."/>
            <person name="Meyers B.C."/>
            <person name="Spannagl M."/>
            <person name="Cheung F."/>
            <person name="De Mita S."/>
            <person name="Krishnakumar V."/>
            <person name="Gundlach H."/>
            <person name="Zhou S."/>
            <person name="Mudge J."/>
            <person name="Bharti A.K."/>
            <person name="Murray J.D."/>
            <person name="Naoumkina M.A."/>
            <person name="Rosen B."/>
            <person name="Silverstein K.A."/>
            <person name="Tang H."/>
            <person name="Rombauts S."/>
            <person name="Zhao P.X."/>
            <person name="Zhou P."/>
            <person name="Barbe V."/>
            <person name="Bardou P."/>
            <person name="Bechner M."/>
            <person name="Bellec A."/>
            <person name="Berger A."/>
            <person name="Berges H."/>
            <person name="Bidwell S."/>
            <person name="Bisseling T."/>
            <person name="Choisne N."/>
            <person name="Couloux A."/>
            <person name="Denny R."/>
            <person name="Deshpande S."/>
            <person name="Dai X."/>
            <person name="Doyle J.J."/>
            <person name="Dudez A.M."/>
            <person name="Farmer A.D."/>
            <person name="Fouteau S."/>
            <person name="Franken C."/>
            <person name="Gibelin C."/>
            <person name="Gish J."/>
            <person name="Goldstein S."/>
            <person name="Gonzalez A.J."/>
            <person name="Green P.J."/>
            <person name="Hallab A."/>
            <person name="Hartog M."/>
            <person name="Hua A."/>
            <person name="Humphray S.J."/>
            <person name="Jeong D.H."/>
            <person name="Jing Y."/>
            <person name="Jocker A."/>
            <person name="Kenton S.M."/>
            <person name="Kim D.J."/>
            <person name="Klee K."/>
            <person name="Lai H."/>
            <person name="Lang C."/>
            <person name="Lin S."/>
            <person name="Macmil S.L."/>
            <person name="Magdelenat G."/>
            <person name="Matthews L."/>
            <person name="McCorrison J."/>
            <person name="Monaghan E.L."/>
            <person name="Mun J.H."/>
            <person name="Najar F.Z."/>
            <person name="Nicholson C."/>
            <person name="Noirot C."/>
            <person name="O'Bleness M."/>
            <person name="Paule C.R."/>
            <person name="Poulain J."/>
            <person name="Prion F."/>
            <person name="Qin B."/>
            <person name="Qu C."/>
            <person name="Retzel E.F."/>
            <person name="Riddle C."/>
            <person name="Sallet E."/>
            <person name="Samain S."/>
            <person name="Samson N."/>
            <person name="Sanders I."/>
            <person name="Saurat O."/>
            <person name="Scarpelli C."/>
            <person name="Schiex T."/>
            <person name="Segurens B."/>
            <person name="Severin A.J."/>
            <person name="Sherrier D.J."/>
            <person name="Shi R."/>
            <person name="Sims S."/>
            <person name="Singer S.R."/>
            <person name="Sinharoy S."/>
            <person name="Sterck L."/>
            <person name="Viollet A."/>
            <person name="Wang B.B."/>
            <person name="Wang K."/>
            <person name="Wang M."/>
            <person name="Wang X."/>
            <person name="Warfsmann J."/>
            <person name="Weissenbach J."/>
            <person name="White D.D."/>
            <person name="White J.D."/>
            <person name="Wiley G.B."/>
            <person name="Wincker P."/>
            <person name="Xing Y."/>
            <person name="Yang L."/>
            <person name="Yao Z."/>
            <person name="Ying F."/>
            <person name="Zhai J."/>
            <person name="Zhou L."/>
            <person name="Zuber A."/>
            <person name="Denarie J."/>
            <person name="Dixon R.A."/>
            <person name="May G.D."/>
            <person name="Schwartz D.C."/>
            <person name="Rogers J."/>
            <person name="Quetier F."/>
            <person name="Town C.D."/>
            <person name="Roe B.A."/>
        </authorList>
    </citation>
    <scope>NUCLEOTIDE SEQUENCE [LARGE SCALE GENOMIC DNA]</scope>
    <source>
        <strain evidence="3">A17</strain>
        <strain evidence="4 5">cv. Jemalong A17</strain>
    </source>
</reference>
<keyword evidence="1" id="KW-0677">Repeat</keyword>
<dbReference type="NCBIfam" id="TIGR00756">
    <property type="entry name" value="PPR"/>
    <property type="match status" value="2"/>
</dbReference>
<protein>
    <submittedName>
        <fullName evidence="3">PPR containing plant protein</fullName>
    </submittedName>
</protein>
<feature type="repeat" description="PPR" evidence="2">
    <location>
        <begin position="290"/>
        <end position="324"/>
    </location>
</feature>
<dbReference type="EMBL" id="CM001221">
    <property type="protein sequence ID" value="AET00439.1"/>
    <property type="molecule type" value="Genomic_DNA"/>
</dbReference>
<dbReference type="InterPro" id="IPR011990">
    <property type="entry name" value="TPR-like_helical_dom_sf"/>
</dbReference>
<organism evidence="3 5">
    <name type="scientific">Medicago truncatula</name>
    <name type="common">Barrel medic</name>
    <name type="synonym">Medicago tribuloides</name>
    <dbReference type="NCBI Taxonomy" id="3880"/>
    <lineage>
        <taxon>Eukaryota</taxon>
        <taxon>Viridiplantae</taxon>
        <taxon>Streptophyta</taxon>
        <taxon>Embryophyta</taxon>
        <taxon>Tracheophyta</taxon>
        <taxon>Spermatophyta</taxon>
        <taxon>Magnoliopsida</taxon>
        <taxon>eudicotyledons</taxon>
        <taxon>Gunneridae</taxon>
        <taxon>Pentapetalae</taxon>
        <taxon>rosids</taxon>
        <taxon>fabids</taxon>
        <taxon>Fabales</taxon>
        <taxon>Fabaceae</taxon>
        <taxon>Papilionoideae</taxon>
        <taxon>50 kb inversion clade</taxon>
        <taxon>NPAAA clade</taxon>
        <taxon>Hologalegina</taxon>
        <taxon>IRL clade</taxon>
        <taxon>Trifolieae</taxon>
        <taxon>Medicago</taxon>
    </lineage>
</organism>
<reference evidence="4" key="3">
    <citation type="submission" date="2015-04" db="UniProtKB">
        <authorList>
            <consortium name="EnsemblPlants"/>
        </authorList>
    </citation>
    <scope>IDENTIFICATION</scope>
    <source>
        <strain evidence="4">cv. Jemalong A17</strain>
    </source>
</reference>
<dbReference type="eggNOG" id="KOG4197">
    <property type="taxonomic scope" value="Eukaryota"/>
</dbReference>
<dbReference type="InterPro" id="IPR044578">
    <property type="entry name" value="BIR6-like"/>
</dbReference>
<dbReference type="EnsemblPlants" id="AET00439">
    <property type="protein sequence ID" value="AET00439"/>
    <property type="gene ID" value="MTR_5g092040"/>
</dbReference>
<dbReference type="GO" id="GO:0008380">
    <property type="term" value="P:RNA splicing"/>
    <property type="evidence" value="ECO:0000318"/>
    <property type="project" value="GO_Central"/>
</dbReference>
<evidence type="ECO:0000256" key="2">
    <source>
        <dbReference type="PROSITE-ProRule" id="PRU00708"/>
    </source>
</evidence>
<dbReference type="GO" id="GO:0003729">
    <property type="term" value="F:mRNA binding"/>
    <property type="evidence" value="ECO:0000318"/>
    <property type="project" value="GO_Central"/>
</dbReference>
<dbReference type="PROSITE" id="PS51375">
    <property type="entry name" value="PPR"/>
    <property type="match status" value="3"/>
</dbReference>
<dbReference type="Proteomes" id="UP000002051">
    <property type="component" value="Chromosome 5"/>
</dbReference>
<dbReference type="Gene3D" id="1.25.40.10">
    <property type="entry name" value="Tetratricopeptide repeat domain"/>
    <property type="match status" value="2"/>
</dbReference>
<proteinExistence type="predicted"/>
<sequence length="502" mass="58136">MNRVKAIATRILATHNQVNPSISFLLRFQQKLYFSSLKPDSILQLVYKNEWSEKLENELEKQYRPSLTHETVVYVFELYERANLDYFTDNEGKRVLPHLAISSWFEKDKKMISDGLALSHFYSEMLQESTMQSVVTKVVDIILGPDWDDDDKVENQLANVRIQQLTDDFVIRVLEGLQNRPLKAYKFFHWVGKQSGYQHNTVTYNYVARVLAKMDSIEEFWSIEEMKSVGHELDLNTSIKISRQLQENRMMDGLHEHMMDSSYKPSVLDCIMLLKNIAESDEPGLDLFFRVEVYDGILKSFTSAGKFDEAQIIVKTMTNAGYKPHKLTHNEIASGLCKLRRFEEASKVIDEMQACGCFTIRGVYMMVNDYEVIKTWKILIKGYCDAGELDKALLSLAKMIEQNLAGVDDDLFEVLVDALLTQGRIDGAYKLFLKLTGVRKFEEYISKFGTMEDAAKFLKVLSKNNYPSHKVYLQIFESLFQEGRLSEAKYLLNKCPHHIRKQ</sequence>
<dbReference type="GO" id="GO:0005739">
    <property type="term" value="C:mitochondrion"/>
    <property type="evidence" value="ECO:0000318"/>
    <property type="project" value="GO_Central"/>
</dbReference>
<keyword evidence="5" id="KW-1185">Reference proteome</keyword>
<dbReference type="InterPro" id="IPR002885">
    <property type="entry name" value="PPR_rpt"/>
</dbReference>
<gene>
    <name evidence="3" type="ordered locus">MTR_5g092040</name>
</gene>
<dbReference type="PaxDb" id="3880-AET00439"/>
<dbReference type="PANTHER" id="PTHR47003">
    <property type="entry name" value="OS01G0970900 PROTEIN"/>
    <property type="match status" value="1"/>
</dbReference>
<feature type="repeat" description="PPR" evidence="2">
    <location>
        <begin position="325"/>
        <end position="359"/>
    </location>
</feature>
<evidence type="ECO:0000313" key="3">
    <source>
        <dbReference type="EMBL" id="AET00439.1"/>
    </source>
</evidence>
<name>G7K3G1_MEDTR</name>
<accession>G7K3G1</accession>
<evidence type="ECO:0000256" key="1">
    <source>
        <dbReference type="ARBA" id="ARBA00022737"/>
    </source>
</evidence>
<dbReference type="PANTHER" id="PTHR47003:SF2">
    <property type="entry name" value="OS01G0970900 PROTEIN"/>
    <property type="match status" value="1"/>
</dbReference>
<evidence type="ECO:0000313" key="4">
    <source>
        <dbReference type="EnsemblPlants" id="AET00439"/>
    </source>
</evidence>
<evidence type="ECO:0000313" key="5">
    <source>
        <dbReference type="Proteomes" id="UP000002051"/>
    </source>
</evidence>